<evidence type="ECO:0000259" key="6">
    <source>
        <dbReference type="PROSITE" id="PS51898"/>
    </source>
</evidence>
<keyword evidence="2" id="KW-0229">DNA integration</keyword>
<dbReference type="AlphaFoldDB" id="A0AAW9PYR4"/>
<dbReference type="InterPro" id="IPR011010">
    <property type="entry name" value="DNA_brk_join_enz"/>
</dbReference>
<sequence length="655" mass="71439">MPSSFFSPSADASSRPTPSLRPLQLGASHFAFMRALVQGVPLRESWLRYLHPQEAGGALADQAGMRATVQWIRDAFAAAARRERRHGIARLVLVDLSRVPDDDASLPSLEAFAAERGLEDFSEAEQVEAYEAAHGRAAARQGRRARLVERQLEALRWLETLAAQPPRPADAVEAWLPPQIAARLASAGLTTLLRLVDRINGAPGRWWSSVRGVGRVKARRVEAWLREHEAVLGLALLRPALQEAAFLSPADDAPHAQAPAGPGRRAAQAALVVPATAVRPLEKFVVPAALDGRQGRFRRPAGESRLGALADREALQAWLAAKSQASPHTRRAYRREAERFLLWAVLERGVALSSVAQADAAAYLAFVANPQPRDTWCGPRHHPRWSPLWRPFEGPLSPAARRQTVTILRNLYGFLEEQGHLAGNPWHGAAAGCVRRPALDAARSLSPSQRLAIEHRLHLLPDSAAALRLRLAWLLLQSTGLRLAEAVAVRLRDLRAAQAPDTLWLHVAGPGHRGRDLLLPPALGEVLRRSLVLRGLPADPLHPGSADAYLLGHATDMEVRAPGLAAGRNIDPRQGIAPQTLYDQFKTLFRRCAQACRARGDTADADRLRRASTHWLRHTHALQALARGVPLGTTQHRLGHAAPSTTALYAAALRP</sequence>
<dbReference type="Gene3D" id="1.10.150.130">
    <property type="match status" value="1"/>
</dbReference>
<evidence type="ECO:0000256" key="4">
    <source>
        <dbReference type="ARBA" id="ARBA00023172"/>
    </source>
</evidence>
<evidence type="ECO:0000259" key="7">
    <source>
        <dbReference type="PROSITE" id="PS51900"/>
    </source>
</evidence>
<evidence type="ECO:0000256" key="5">
    <source>
        <dbReference type="PROSITE-ProRule" id="PRU01248"/>
    </source>
</evidence>
<comment type="similarity">
    <text evidence="1">Belongs to the 'phage' integrase family.</text>
</comment>
<gene>
    <name evidence="8" type="ORF">V4F39_03250</name>
</gene>
<keyword evidence="3 5" id="KW-0238">DNA-binding</keyword>
<dbReference type="InterPro" id="IPR022169">
    <property type="entry name" value="DUF3701"/>
</dbReference>
<dbReference type="InterPro" id="IPR050090">
    <property type="entry name" value="Tyrosine_recombinase_XerCD"/>
</dbReference>
<evidence type="ECO:0000256" key="3">
    <source>
        <dbReference type="ARBA" id="ARBA00023125"/>
    </source>
</evidence>
<dbReference type="EMBL" id="JAZIBG010000009">
    <property type="protein sequence ID" value="MEF7612913.1"/>
    <property type="molecule type" value="Genomic_DNA"/>
</dbReference>
<dbReference type="InterPro" id="IPR013762">
    <property type="entry name" value="Integrase-like_cat_sf"/>
</dbReference>
<name>A0AAW9PYR4_9BURK</name>
<evidence type="ECO:0000313" key="8">
    <source>
        <dbReference type="EMBL" id="MEF7612913.1"/>
    </source>
</evidence>
<dbReference type="GO" id="GO:0003677">
    <property type="term" value="F:DNA binding"/>
    <property type="evidence" value="ECO:0007669"/>
    <property type="project" value="UniProtKB-UniRule"/>
</dbReference>
<dbReference type="InterPro" id="IPR010998">
    <property type="entry name" value="Integrase_recombinase_N"/>
</dbReference>
<reference evidence="8 9" key="1">
    <citation type="submission" date="2024-02" db="EMBL/GenBank/DDBJ databases">
        <title>Genome sequence of Aquincola sp. MAHUQ-54.</title>
        <authorList>
            <person name="Huq M.A."/>
        </authorList>
    </citation>
    <scope>NUCLEOTIDE SEQUENCE [LARGE SCALE GENOMIC DNA]</scope>
    <source>
        <strain evidence="8 9">MAHUQ-54</strain>
    </source>
</reference>
<dbReference type="GO" id="GO:0015074">
    <property type="term" value="P:DNA integration"/>
    <property type="evidence" value="ECO:0007669"/>
    <property type="project" value="UniProtKB-KW"/>
</dbReference>
<dbReference type="Pfam" id="PF12482">
    <property type="entry name" value="DUF3701"/>
    <property type="match status" value="1"/>
</dbReference>
<proteinExistence type="inferred from homology"/>
<dbReference type="Proteomes" id="UP001336250">
    <property type="component" value="Unassembled WGS sequence"/>
</dbReference>
<feature type="domain" description="Tyr recombinase" evidence="6">
    <location>
        <begin position="446"/>
        <end position="655"/>
    </location>
</feature>
<dbReference type="Pfam" id="PF00589">
    <property type="entry name" value="Phage_integrase"/>
    <property type="match status" value="1"/>
</dbReference>
<dbReference type="PROSITE" id="PS51900">
    <property type="entry name" value="CB"/>
    <property type="match status" value="1"/>
</dbReference>
<dbReference type="RefSeq" id="WP_332287821.1">
    <property type="nucleotide sequence ID" value="NZ_JAZIBG010000009.1"/>
</dbReference>
<evidence type="ECO:0000313" key="9">
    <source>
        <dbReference type="Proteomes" id="UP001336250"/>
    </source>
</evidence>
<protein>
    <submittedName>
        <fullName evidence="8">Phage integrase family protein</fullName>
    </submittedName>
</protein>
<evidence type="ECO:0000256" key="2">
    <source>
        <dbReference type="ARBA" id="ARBA00022908"/>
    </source>
</evidence>
<dbReference type="Gene3D" id="1.10.443.10">
    <property type="entry name" value="Intergrase catalytic core"/>
    <property type="match status" value="1"/>
</dbReference>
<dbReference type="PANTHER" id="PTHR30349:SF64">
    <property type="entry name" value="PROPHAGE INTEGRASE INTD-RELATED"/>
    <property type="match status" value="1"/>
</dbReference>
<keyword evidence="9" id="KW-1185">Reference proteome</keyword>
<keyword evidence="4" id="KW-0233">DNA recombination</keyword>
<feature type="domain" description="Core-binding (CB)" evidence="7">
    <location>
        <begin position="309"/>
        <end position="416"/>
    </location>
</feature>
<dbReference type="CDD" id="cd00397">
    <property type="entry name" value="DNA_BRE_C"/>
    <property type="match status" value="1"/>
</dbReference>
<accession>A0AAW9PYR4</accession>
<dbReference type="PROSITE" id="PS51898">
    <property type="entry name" value="TYR_RECOMBINASE"/>
    <property type="match status" value="1"/>
</dbReference>
<dbReference type="SUPFAM" id="SSF56349">
    <property type="entry name" value="DNA breaking-rejoining enzymes"/>
    <property type="match status" value="1"/>
</dbReference>
<dbReference type="InterPro" id="IPR002104">
    <property type="entry name" value="Integrase_catalytic"/>
</dbReference>
<dbReference type="PANTHER" id="PTHR30349">
    <property type="entry name" value="PHAGE INTEGRASE-RELATED"/>
    <property type="match status" value="1"/>
</dbReference>
<organism evidence="8 9">
    <name type="scientific">Aquincola agrisoli</name>
    <dbReference type="NCBI Taxonomy" id="3119538"/>
    <lineage>
        <taxon>Bacteria</taxon>
        <taxon>Pseudomonadati</taxon>
        <taxon>Pseudomonadota</taxon>
        <taxon>Betaproteobacteria</taxon>
        <taxon>Burkholderiales</taxon>
        <taxon>Sphaerotilaceae</taxon>
        <taxon>Aquincola</taxon>
    </lineage>
</organism>
<comment type="caution">
    <text evidence="8">The sequence shown here is derived from an EMBL/GenBank/DDBJ whole genome shotgun (WGS) entry which is preliminary data.</text>
</comment>
<evidence type="ECO:0000256" key="1">
    <source>
        <dbReference type="ARBA" id="ARBA00008857"/>
    </source>
</evidence>
<dbReference type="InterPro" id="IPR044068">
    <property type="entry name" value="CB"/>
</dbReference>
<dbReference type="GO" id="GO:0006310">
    <property type="term" value="P:DNA recombination"/>
    <property type="evidence" value="ECO:0007669"/>
    <property type="project" value="UniProtKB-KW"/>
</dbReference>